<keyword evidence="2" id="KW-1185">Reference proteome</keyword>
<protein>
    <submittedName>
        <fullName evidence="1">Uncharacterized protein</fullName>
    </submittedName>
</protein>
<sequence>MSLRNGLQLRERKAHRQGLSFNAPGGLALTRMVDKKIYSNPVGFNFEVALQAQRYRSKAYSFMGKTVQNFKPVLWGIASIRRVRVTMAFATGEI</sequence>
<accession>A0ACC0VZC9</accession>
<proteinExistence type="predicted"/>
<dbReference type="Proteomes" id="UP001163321">
    <property type="component" value="Chromosome 5"/>
</dbReference>
<gene>
    <name evidence="1" type="ORF">PsorP6_009614</name>
</gene>
<name>A0ACC0VZC9_9STRA</name>
<dbReference type="EMBL" id="CM047584">
    <property type="protein sequence ID" value="KAI9911920.1"/>
    <property type="molecule type" value="Genomic_DNA"/>
</dbReference>
<evidence type="ECO:0000313" key="2">
    <source>
        <dbReference type="Proteomes" id="UP001163321"/>
    </source>
</evidence>
<reference evidence="1 2" key="1">
    <citation type="journal article" date="2022" name="bioRxiv">
        <title>The genome of the oomycete Peronosclerospora sorghi, a cosmopolitan pathogen of maize and sorghum, is inflated with dispersed pseudogenes.</title>
        <authorList>
            <person name="Fletcher K."/>
            <person name="Martin F."/>
            <person name="Isakeit T."/>
            <person name="Cavanaugh K."/>
            <person name="Magill C."/>
            <person name="Michelmore R."/>
        </authorList>
    </citation>
    <scope>NUCLEOTIDE SEQUENCE [LARGE SCALE GENOMIC DNA]</scope>
    <source>
        <strain evidence="1">P6</strain>
    </source>
</reference>
<evidence type="ECO:0000313" key="1">
    <source>
        <dbReference type="EMBL" id="KAI9911920.1"/>
    </source>
</evidence>
<organism evidence="1 2">
    <name type="scientific">Peronosclerospora sorghi</name>
    <dbReference type="NCBI Taxonomy" id="230839"/>
    <lineage>
        <taxon>Eukaryota</taxon>
        <taxon>Sar</taxon>
        <taxon>Stramenopiles</taxon>
        <taxon>Oomycota</taxon>
        <taxon>Peronosporomycetes</taxon>
        <taxon>Peronosporales</taxon>
        <taxon>Peronosporaceae</taxon>
        <taxon>Peronosclerospora</taxon>
    </lineage>
</organism>
<comment type="caution">
    <text evidence="1">The sequence shown here is derived from an EMBL/GenBank/DDBJ whole genome shotgun (WGS) entry which is preliminary data.</text>
</comment>